<evidence type="ECO:0000259" key="6">
    <source>
        <dbReference type="Pfam" id="PF07976"/>
    </source>
</evidence>
<dbReference type="Pfam" id="PF01494">
    <property type="entry name" value="FAD_binding_3"/>
    <property type="match status" value="1"/>
</dbReference>
<feature type="domain" description="FAD-binding" evidence="5">
    <location>
        <begin position="7"/>
        <end position="361"/>
    </location>
</feature>
<dbReference type="SUPFAM" id="SSF54373">
    <property type="entry name" value="FAD-linked reductases, C-terminal domain"/>
    <property type="match status" value="1"/>
</dbReference>
<dbReference type="Gene3D" id="3.40.30.20">
    <property type="match status" value="2"/>
</dbReference>
<dbReference type="InterPro" id="IPR050641">
    <property type="entry name" value="RIFMO-like"/>
</dbReference>
<dbReference type="InterPro" id="IPR002938">
    <property type="entry name" value="FAD-bd"/>
</dbReference>
<name>A0A8H4ZQD3_9HYPO</name>
<proteinExistence type="inferred from homology"/>
<comment type="caution">
    <text evidence="7">The sequence shown here is derived from an EMBL/GenBank/DDBJ whole genome shotgun (WGS) entry which is preliminary data.</text>
</comment>
<dbReference type="Pfam" id="PF07976">
    <property type="entry name" value="Phe_hydrox_dim"/>
    <property type="match status" value="1"/>
</dbReference>
<dbReference type="GO" id="GO:0016709">
    <property type="term" value="F:oxidoreductase activity, acting on paired donors, with incorporation or reduction of molecular oxygen, NAD(P)H as one donor, and incorporation of one atom of oxygen"/>
    <property type="evidence" value="ECO:0007669"/>
    <property type="project" value="UniProtKB-ARBA"/>
</dbReference>
<keyword evidence="8" id="KW-1185">Reference proteome</keyword>
<keyword evidence="4" id="KW-0560">Oxidoreductase</keyword>
<gene>
    <name evidence="7" type="ORF">FANTH_4161</name>
</gene>
<evidence type="ECO:0000313" key="8">
    <source>
        <dbReference type="Proteomes" id="UP000573603"/>
    </source>
</evidence>
<comment type="similarity">
    <text evidence="1">Belongs to the PheA/TfdB FAD monooxygenase family.</text>
</comment>
<dbReference type="AlphaFoldDB" id="A0A8H4ZQD3"/>
<dbReference type="SUPFAM" id="SSF52833">
    <property type="entry name" value="Thioredoxin-like"/>
    <property type="match status" value="1"/>
</dbReference>
<dbReference type="PANTHER" id="PTHR43004">
    <property type="entry name" value="TRK SYSTEM POTASSIUM UPTAKE PROTEIN"/>
    <property type="match status" value="1"/>
</dbReference>
<dbReference type="InterPro" id="IPR036188">
    <property type="entry name" value="FAD/NAD-bd_sf"/>
</dbReference>
<keyword evidence="3" id="KW-0274">FAD</keyword>
<organism evidence="7 8">
    <name type="scientific">Fusarium anthophilum</name>
    <dbReference type="NCBI Taxonomy" id="48485"/>
    <lineage>
        <taxon>Eukaryota</taxon>
        <taxon>Fungi</taxon>
        <taxon>Dikarya</taxon>
        <taxon>Ascomycota</taxon>
        <taxon>Pezizomycotina</taxon>
        <taxon>Sordariomycetes</taxon>
        <taxon>Hypocreomycetidae</taxon>
        <taxon>Hypocreales</taxon>
        <taxon>Nectriaceae</taxon>
        <taxon>Fusarium</taxon>
        <taxon>Fusarium fujikuroi species complex</taxon>
    </lineage>
</organism>
<evidence type="ECO:0008006" key="9">
    <source>
        <dbReference type="Google" id="ProtNLM"/>
    </source>
</evidence>
<keyword evidence="2" id="KW-0285">Flavoprotein</keyword>
<protein>
    <recommendedName>
        <fullName evidence="9">FAD-binding domain-containing protein</fullName>
    </recommendedName>
</protein>
<dbReference type="Proteomes" id="UP000573603">
    <property type="component" value="Unassembled WGS sequence"/>
</dbReference>
<evidence type="ECO:0000256" key="3">
    <source>
        <dbReference type="ARBA" id="ARBA00022827"/>
    </source>
</evidence>
<evidence type="ECO:0000256" key="1">
    <source>
        <dbReference type="ARBA" id="ARBA00007801"/>
    </source>
</evidence>
<dbReference type="EMBL" id="JABEVY010000086">
    <property type="protein sequence ID" value="KAF5250718.1"/>
    <property type="molecule type" value="Genomic_DNA"/>
</dbReference>
<evidence type="ECO:0000256" key="2">
    <source>
        <dbReference type="ARBA" id="ARBA00022630"/>
    </source>
</evidence>
<dbReference type="PRINTS" id="PR00420">
    <property type="entry name" value="RNGMNOXGNASE"/>
</dbReference>
<feature type="domain" description="Phenol hydroxylase-like C-terminal dimerisation" evidence="6">
    <location>
        <begin position="518"/>
        <end position="567"/>
    </location>
</feature>
<dbReference type="GO" id="GO:0071949">
    <property type="term" value="F:FAD binding"/>
    <property type="evidence" value="ECO:0007669"/>
    <property type="project" value="InterPro"/>
</dbReference>
<dbReference type="PANTHER" id="PTHR43004:SF5">
    <property type="entry name" value="FAD-BINDING DOMAIN-CONTAINING PROTEIN"/>
    <property type="match status" value="1"/>
</dbReference>
<dbReference type="Gene3D" id="3.30.9.10">
    <property type="entry name" value="D-Amino Acid Oxidase, subunit A, domain 2"/>
    <property type="match status" value="1"/>
</dbReference>
<evidence type="ECO:0000259" key="5">
    <source>
        <dbReference type="Pfam" id="PF01494"/>
    </source>
</evidence>
<dbReference type="SUPFAM" id="SSF51905">
    <property type="entry name" value="FAD/NAD(P)-binding domain"/>
    <property type="match status" value="1"/>
</dbReference>
<evidence type="ECO:0000256" key="4">
    <source>
        <dbReference type="ARBA" id="ARBA00023002"/>
    </source>
</evidence>
<dbReference type="Gene3D" id="3.50.50.60">
    <property type="entry name" value="FAD/NAD(P)-binding domain"/>
    <property type="match status" value="1"/>
</dbReference>
<sequence length="571" mass="62492">MNPSATTDVLIVGAGPMGLLTSIGLAKQGVDTIVLDKRQRNVQVATGRATTLYPRSLELLEPLGVTGDLLQRGFVGRSSVNYRNGKRVNGPGWNSMFDHVKLSYHDYLLNIRQCNSEEVFLSHYERCGKSVWYGWKLVTYSIDTSLDDGFHVTAILDHPTKGQSHVRSKYLLGADGGASSVRELSGITMDFQSTSYEWIRIDGKITTDMPGRNLGFASIETEHHGNVLWVKLDKDANRIGYALTPHLLAKYPNGITEGEAVQEAIDSVKPFKLQIDRLDWWTHYKIRQGVTQLFRKNKYVLLGGDAAHIHSSGFAQGMNTGIHDATNLVWKLAGAVKGWYKDSVLDTYHTERHGAATRLIEIDTEASTLISGEIPPRYEALGLTADEILWKTWNENISFNVGLGVSYARSVLNQNALDSCLETGKRCPDALVRGPGINVPLRLYDALLQDRNPGRWSIVVFAGNTVLTKNGFEIDRKGLEKMADSHQGMIRFVTLVAGSAGSAWSALDGPALGNCFFDGDGSAHAQYGVDLAEGAIVVIRPDTVLGFATGLSNVSSIADYFSQLVPSQGGM</sequence>
<accession>A0A8H4ZQD3</accession>
<dbReference type="InterPro" id="IPR038220">
    <property type="entry name" value="PHOX_C_sf"/>
</dbReference>
<dbReference type="InterPro" id="IPR036249">
    <property type="entry name" value="Thioredoxin-like_sf"/>
</dbReference>
<evidence type="ECO:0000313" key="7">
    <source>
        <dbReference type="EMBL" id="KAF5250718.1"/>
    </source>
</evidence>
<reference evidence="7 8" key="1">
    <citation type="journal article" date="2020" name="BMC Genomics">
        <title>Correction to: Identification and distribution of gene clusters required for synthesis of sphingolipid metabolism inhibitors in diverse species of the filamentous fungus Fusarium.</title>
        <authorList>
            <person name="Kim H.S."/>
            <person name="Lohmar J.M."/>
            <person name="Busman M."/>
            <person name="Brown D.W."/>
            <person name="Naumann T.A."/>
            <person name="Divon H.H."/>
            <person name="Lysoe E."/>
            <person name="Uhlig S."/>
            <person name="Proctor R.H."/>
        </authorList>
    </citation>
    <scope>NUCLEOTIDE SEQUENCE [LARGE SCALE GENOMIC DNA]</scope>
    <source>
        <strain evidence="7 8">NRRL 25214</strain>
    </source>
</reference>
<dbReference type="InterPro" id="IPR012941">
    <property type="entry name" value="Phe_hydrox_C_dim_dom"/>
</dbReference>